<proteinExistence type="predicted"/>
<dbReference type="Proteomes" id="UP000275910">
    <property type="component" value="Unassembled WGS sequence"/>
</dbReference>
<dbReference type="AlphaFoldDB" id="A0A3N2RG08"/>
<feature type="signal peptide" evidence="1">
    <location>
        <begin position="1"/>
        <end position="28"/>
    </location>
</feature>
<reference evidence="2 3" key="1">
    <citation type="submission" date="2018-10" db="EMBL/GenBank/DDBJ databases">
        <title>The genome of Lysobacter enzymogenes OH11.</title>
        <authorList>
            <person name="Liu F."/>
            <person name="Zhao Y."/>
            <person name="Qian G."/>
            <person name="Chen Y."/>
            <person name="Xu H."/>
        </authorList>
    </citation>
    <scope>NUCLEOTIDE SEQUENCE [LARGE SCALE GENOMIC DNA]</scope>
    <source>
        <strain evidence="2 3">OH11</strain>
    </source>
</reference>
<accession>A0A3N2RG08</accession>
<comment type="caution">
    <text evidence="2">The sequence shown here is derived from an EMBL/GenBank/DDBJ whole genome shotgun (WGS) entry which is preliminary data.</text>
</comment>
<evidence type="ECO:0000256" key="1">
    <source>
        <dbReference type="SAM" id="SignalP"/>
    </source>
</evidence>
<evidence type="ECO:0000313" key="3">
    <source>
        <dbReference type="Proteomes" id="UP000275910"/>
    </source>
</evidence>
<dbReference type="EMBL" id="RCTY01000034">
    <property type="protein sequence ID" value="ROU06377.1"/>
    <property type="molecule type" value="Genomic_DNA"/>
</dbReference>
<keyword evidence="1" id="KW-0732">Signal</keyword>
<gene>
    <name evidence="2" type="ORF">D9T17_14115</name>
</gene>
<evidence type="ECO:0008006" key="4">
    <source>
        <dbReference type="Google" id="ProtNLM"/>
    </source>
</evidence>
<evidence type="ECO:0000313" key="2">
    <source>
        <dbReference type="EMBL" id="ROU06377.1"/>
    </source>
</evidence>
<protein>
    <recommendedName>
        <fullName evidence="4">Secreted protein</fullName>
    </recommendedName>
</protein>
<dbReference type="RefSeq" id="WP_123648007.1">
    <property type="nucleotide sequence ID" value="NZ_RCTY01000034.1"/>
</dbReference>
<feature type="chain" id="PRO_5017935000" description="Secreted protein" evidence="1">
    <location>
        <begin position="29"/>
        <end position="161"/>
    </location>
</feature>
<sequence length="161" mass="15800">MDNAIRAKLFAAVAALGLGLLAAPQADAASQCKTLKLLPGVVQVYATVDGGAAGDSAFCTADYACPTGSTKVEVFGTALATTRDAVTAVDNTANLSSGEQVSSNCIATLVGDGKRVAVSTCNAKAQAPANKGTADTSACSVYAESPAGARVGANATCFCGT</sequence>
<organism evidence="2 3">
    <name type="scientific">Lysobacter enzymogenes</name>
    <dbReference type="NCBI Taxonomy" id="69"/>
    <lineage>
        <taxon>Bacteria</taxon>
        <taxon>Pseudomonadati</taxon>
        <taxon>Pseudomonadota</taxon>
        <taxon>Gammaproteobacteria</taxon>
        <taxon>Lysobacterales</taxon>
        <taxon>Lysobacteraceae</taxon>
        <taxon>Lysobacter</taxon>
    </lineage>
</organism>
<name>A0A3N2RG08_LYSEN</name>